<dbReference type="Gramene" id="ONK74100">
    <property type="protein sequence ID" value="ONK74100"/>
    <property type="gene ID" value="A4U43_C03F2770"/>
</dbReference>
<accession>A0A5P1FC19</accession>
<organism evidence="2 3">
    <name type="scientific">Asparagus officinalis</name>
    <name type="common">Garden asparagus</name>
    <dbReference type="NCBI Taxonomy" id="4686"/>
    <lineage>
        <taxon>Eukaryota</taxon>
        <taxon>Viridiplantae</taxon>
        <taxon>Streptophyta</taxon>
        <taxon>Embryophyta</taxon>
        <taxon>Tracheophyta</taxon>
        <taxon>Spermatophyta</taxon>
        <taxon>Magnoliopsida</taxon>
        <taxon>Liliopsida</taxon>
        <taxon>Asparagales</taxon>
        <taxon>Asparagaceae</taxon>
        <taxon>Asparagoideae</taxon>
        <taxon>Asparagus</taxon>
    </lineage>
</organism>
<evidence type="ECO:0000313" key="3">
    <source>
        <dbReference type="Proteomes" id="UP000243459"/>
    </source>
</evidence>
<dbReference type="AlphaFoldDB" id="A0A5P1FC19"/>
<name>A0A5P1FC19_ASPOF</name>
<feature type="compositionally biased region" description="Basic and acidic residues" evidence="1">
    <location>
        <begin position="59"/>
        <end position="72"/>
    </location>
</feature>
<sequence length="148" mass="15826">MLTSSRGSSDKLPTCLHSLGDRNRNRQCREERRSRESGQGTDGGRESGGDEAEGFGMEKVTEMVRSQDKGDGVLDDAFEGEGEGDGLTDEGGGAFDGASCCRSGPASCYVRMMQLVMVAAVVMVTTGVTRARDVIMSNRSTEEEEKSN</sequence>
<dbReference type="EMBL" id="CM007383">
    <property type="protein sequence ID" value="ONK74100.1"/>
    <property type="molecule type" value="Genomic_DNA"/>
</dbReference>
<evidence type="ECO:0000313" key="2">
    <source>
        <dbReference type="EMBL" id="ONK74100.1"/>
    </source>
</evidence>
<reference evidence="3" key="1">
    <citation type="journal article" date="2017" name="Nat. Commun.">
        <title>The asparagus genome sheds light on the origin and evolution of a young Y chromosome.</title>
        <authorList>
            <person name="Harkess A."/>
            <person name="Zhou J."/>
            <person name="Xu C."/>
            <person name="Bowers J.E."/>
            <person name="Van der Hulst R."/>
            <person name="Ayyampalayam S."/>
            <person name="Mercati F."/>
            <person name="Riccardi P."/>
            <person name="McKain M.R."/>
            <person name="Kakrana A."/>
            <person name="Tang H."/>
            <person name="Ray J."/>
            <person name="Groenendijk J."/>
            <person name="Arikit S."/>
            <person name="Mathioni S.M."/>
            <person name="Nakano M."/>
            <person name="Shan H."/>
            <person name="Telgmann-Rauber A."/>
            <person name="Kanno A."/>
            <person name="Yue Z."/>
            <person name="Chen H."/>
            <person name="Li W."/>
            <person name="Chen Y."/>
            <person name="Xu X."/>
            <person name="Zhang Y."/>
            <person name="Luo S."/>
            <person name="Chen H."/>
            <person name="Gao J."/>
            <person name="Mao Z."/>
            <person name="Pires J.C."/>
            <person name="Luo M."/>
            <person name="Kudrna D."/>
            <person name="Wing R.A."/>
            <person name="Meyers B.C."/>
            <person name="Yi K."/>
            <person name="Kong H."/>
            <person name="Lavrijsen P."/>
            <person name="Sunseri F."/>
            <person name="Falavigna A."/>
            <person name="Ye Y."/>
            <person name="Leebens-Mack J.H."/>
            <person name="Chen G."/>
        </authorList>
    </citation>
    <scope>NUCLEOTIDE SEQUENCE [LARGE SCALE GENOMIC DNA]</scope>
    <source>
        <strain evidence="3">cv. DH0086</strain>
    </source>
</reference>
<gene>
    <name evidence="2" type="ORF">A4U43_C03F2770</name>
</gene>
<evidence type="ECO:0000256" key="1">
    <source>
        <dbReference type="SAM" id="MobiDB-lite"/>
    </source>
</evidence>
<protein>
    <submittedName>
        <fullName evidence="2">Uncharacterized protein</fullName>
    </submittedName>
</protein>
<feature type="region of interest" description="Disordered" evidence="1">
    <location>
        <begin position="1"/>
        <end position="92"/>
    </location>
</feature>
<keyword evidence="3" id="KW-1185">Reference proteome</keyword>
<proteinExistence type="predicted"/>
<feature type="compositionally biased region" description="Acidic residues" evidence="1">
    <location>
        <begin position="73"/>
        <end position="88"/>
    </location>
</feature>
<feature type="compositionally biased region" description="Basic and acidic residues" evidence="1">
    <location>
        <begin position="19"/>
        <end position="36"/>
    </location>
</feature>
<dbReference type="Proteomes" id="UP000243459">
    <property type="component" value="Chromosome 3"/>
</dbReference>